<dbReference type="SUPFAM" id="SSF47473">
    <property type="entry name" value="EF-hand"/>
    <property type="match status" value="1"/>
</dbReference>
<feature type="domain" description="EF-hand" evidence="3">
    <location>
        <begin position="114"/>
        <end position="144"/>
    </location>
</feature>
<keyword evidence="2" id="KW-0106">Calcium</keyword>
<dbReference type="Proteomes" id="UP000828390">
    <property type="component" value="Unassembled WGS sequence"/>
</dbReference>
<organism evidence="4 6">
    <name type="scientific">Dreissena polymorpha</name>
    <name type="common">Zebra mussel</name>
    <name type="synonym">Mytilus polymorpha</name>
    <dbReference type="NCBI Taxonomy" id="45954"/>
    <lineage>
        <taxon>Eukaryota</taxon>
        <taxon>Metazoa</taxon>
        <taxon>Spiralia</taxon>
        <taxon>Lophotrochozoa</taxon>
        <taxon>Mollusca</taxon>
        <taxon>Bivalvia</taxon>
        <taxon>Autobranchia</taxon>
        <taxon>Heteroconchia</taxon>
        <taxon>Euheterodonta</taxon>
        <taxon>Imparidentia</taxon>
        <taxon>Neoheterodontei</taxon>
        <taxon>Myida</taxon>
        <taxon>Dreissenoidea</taxon>
        <taxon>Dreissenidae</taxon>
        <taxon>Dreissena</taxon>
    </lineage>
</organism>
<dbReference type="Pfam" id="PF13499">
    <property type="entry name" value="EF-hand_7"/>
    <property type="match status" value="2"/>
</dbReference>
<dbReference type="GO" id="GO:0005509">
    <property type="term" value="F:calcium ion binding"/>
    <property type="evidence" value="ECO:0007669"/>
    <property type="project" value="InterPro"/>
</dbReference>
<evidence type="ECO:0000313" key="6">
    <source>
        <dbReference type="Proteomes" id="UP000828390"/>
    </source>
</evidence>
<dbReference type="GO" id="GO:0043226">
    <property type="term" value="C:organelle"/>
    <property type="evidence" value="ECO:0007669"/>
    <property type="project" value="UniProtKB-ARBA"/>
</dbReference>
<reference evidence="4" key="1">
    <citation type="journal article" date="2019" name="bioRxiv">
        <title>The Genome of the Zebra Mussel, Dreissena polymorpha: A Resource for Invasive Species Research.</title>
        <authorList>
            <person name="McCartney M.A."/>
            <person name="Auch B."/>
            <person name="Kono T."/>
            <person name="Mallez S."/>
            <person name="Zhang Y."/>
            <person name="Obille A."/>
            <person name="Becker A."/>
            <person name="Abrahante J.E."/>
            <person name="Garbe J."/>
            <person name="Badalamenti J.P."/>
            <person name="Herman A."/>
            <person name="Mangelson H."/>
            <person name="Liachko I."/>
            <person name="Sullivan S."/>
            <person name="Sone E.D."/>
            <person name="Koren S."/>
            <person name="Silverstein K.A.T."/>
            <person name="Beckman K.B."/>
            <person name="Gohl D.M."/>
        </authorList>
    </citation>
    <scope>NUCLEOTIDE SEQUENCE</scope>
    <source>
        <strain evidence="4">Duluth1</strain>
        <tissue evidence="4">Whole animal</tissue>
    </source>
</reference>
<protein>
    <recommendedName>
        <fullName evidence="3">EF-hand domain-containing protein</fullName>
    </recommendedName>
</protein>
<dbReference type="SMART" id="SM00054">
    <property type="entry name" value="EFh"/>
    <property type="match status" value="4"/>
</dbReference>
<comment type="caution">
    <text evidence="4">The sequence shown here is derived from an EMBL/GenBank/DDBJ whole genome shotgun (WGS) entry which is preliminary data.</text>
</comment>
<dbReference type="InterPro" id="IPR050145">
    <property type="entry name" value="Centrin_CML-like"/>
</dbReference>
<sequence length="144" mass="16063">MAFTQDECDAFWNNADKNGDGELTIQELAAALKEFRSPGGAPTDRDIAFMFNSLDKSGDSKVSRDEFMQEMLKPPRSQTLRETFQLYDKDGSGYLSRDEVRDVIKASNCFGSEGFEDAVDEIFAEADPNNDGKVTLDEFMKACS</sequence>
<name>A0A9D4CDA1_DREPO</name>
<evidence type="ECO:0000256" key="2">
    <source>
        <dbReference type="ARBA" id="ARBA00022837"/>
    </source>
</evidence>
<dbReference type="FunFam" id="1.10.238.10:FF:000178">
    <property type="entry name" value="Calmodulin-2 A"/>
    <property type="match status" value="1"/>
</dbReference>
<dbReference type="PANTHER" id="PTHR23050">
    <property type="entry name" value="CALCIUM BINDING PROTEIN"/>
    <property type="match status" value="1"/>
</dbReference>
<keyword evidence="1" id="KW-0677">Repeat</keyword>
<proteinExistence type="predicted"/>
<dbReference type="Gene3D" id="1.10.238.10">
    <property type="entry name" value="EF-hand"/>
    <property type="match status" value="2"/>
</dbReference>
<evidence type="ECO:0000256" key="1">
    <source>
        <dbReference type="ARBA" id="ARBA00022737"/>
    </source>
</evidence>
<dbReference type="EMBL" id="JAIWYP010000013">
    <property type="protein sequence ID" value="KAH3721585.1"/>
    <property type="molecule type" value="Genomic_DNA"/>
</dbReference>
<dbReference type="OrthoDB" id="26525at2759"/>
<evidence type="ECO:0000259" key="3">
    <source>
        <dbReference type="PROSITE" id="PS50222"/>
    </source>
</evidence>
<accession>A0A9D4CDA1</accession>
<keyword evidence="6" id="KW-1185">Reference proteome</keyword>
<dbReference type="EMBL" id="JAIWYP010000013">
    <property type="protein sequence ID" value="KAH3721552.1"/>
    <property type="molecule type" value="Genomic_DNA"/>
</dbReference>
<dbReference type="InterPro" id="IPR002048">
    <property type="entry name" value="EF_hand_dom"/>
</dbReference>
<dbReference type="InterPro" id="IPR011992">
    <property type="entry name" value="EF-hand-dom_pair"/>
</dbReference>
<feature type="domain" description="EF-hand" evidence="3">
    <location>
        <begin position="75"/>
        <end position="110"/>
    </location>
</feature>
<evidence type="ECO:0000313" key="5">
    <source>
        <dbReference type="EMBL" id="KAH3721585.1"/>
    </source>
</evidence>
<feature type="domain" description="EF-hand" evidence="3">
    <location>
        <begin position="3"/>
        <end position="38"/>
    </location>
</feature>
<reference evidence="4" key="2">
    <citation type="submission" date="2020-11" db="EMBL/GenBank/DDBJ databases">
        <authorList>
            <person name="McCartney M.A."/>
            <person name="Auch B."/>
            <person name="Kono T."/>
            <person name="Mallez S."/>
            <person name="Becker A."/>
            <person name="Gohl D.M."/>
            <person name="Silverstein K.A.T."/>
            <person name="Koren S."/>
            <person name="Bechman K.B."/>
            <person name="Herman A."/>
            <person name="Abrahante J.E."/>
            <person name="Garbe J."/>
        </authorList>
    </citation>
    <scope>NUCLEOTIDE SEQUENCE</scope>
    <source>
        <strain evidence="4">Duluth1</strain>
        <tissue evidence="4">Whole animal</tissue>
    </source>
</reference>
<dbReference type="InterPro" id="IPR018247">
    <property type="entry name" value="EF_Hand_1_Ca_BS"/>
</dbReference>
<evidence type="ECO:0000313" key="4">
    <source>
        <dbReference type="EMBL" id="KAH3721552.1"/>
    </source>
</evidence>
<dbReference type="AlphaFoldDB" id="A0A9D4CDA1"/>
<gene>
    <name evidence="4" type="ORF">DPMN_064481</name>
    <name evidence="5" type="ORF">DPMN_064514</name>
</gene>
<dbReference type="PROSITE" id="PS50222">
    <property type="entry name" value="EF_HAND_2"/>
    <property type="match status" value="3"/>
</dbReference>
<dbReference type="PROSITE" id="PS00018">
    <property type="entry name" value="EF_HAND_1"/>
    <property type="match status" value="3"/>
</dbReference>